<dbReference type="EMBL" id="QQOH01000005">
    <property type="protein sequence ID" value="RDE18250.1"/>
    <property type="molecule type" value="Genomic_DNA"/>
</dbReference>
<dbReference type="CDD" id="cd01949">
    <property type="entry name" value="GGDEF"/>
    <property type="match status" value="1"/>
</dbReference>
<dbReference type="InterPro" id="IPR035965">
    <property type="entry name" value="PAS-like_dom_sf"/>
</dbReference>
<dbReference type="InterPro" id="IPR000014">
    <property type="entry name" value="PAS"/>
</dbReference>
<dbReference type="InterPro" id="IPR013655">
    <property type="entry name" value="PAS_fold_3"/>
</dbReference>
<dbReference type="Gene3D" id="3.30.450.40">
    <property type="match status" value="1"/>
</dbReference>
<dbReference type="InterPro" id="IPR001610">
    <property type="entry name" value="PAC"/>
</dbReference>
<dbReference type="InterPro" id="IPR052155">
    <property type="entry name" value="Biofilm_reg_signaling"/>
</dbReference>
<dbReference type="FunFam" id="3.30.70.270:FF:000001">
    <property type="entry name" value="Diguanylate cyclase domain protein"/>
    <property type="match status" value="1"/>
</dbReference>
<dbReference type="SUPFAM" id="SSF55781">
    <property type="entry name" value="GAF domain-like"/>
    <property type="match status" value="1"/>
</dbReference>
<evidence type="ECO:0000259" key="6">
    <source>
        <dbReference type="PROSITE" id="PS50887"/>
    </source>
</evidence>
<dbReference type="Gene3D" id="3.20.20.450">
    <property type="entry name" value="EAL domain"/>
    <property type="match status" value="1"/>
</dbReference>
<name>A0A369W8C9_9GAMM</name>
<organism evidence="7 8">
    <name type="scientific">Motiliproteus coralliicola</name>
    <dbReference type="NCBI Taxonomy" id="2283196"/>
    <lineage>
        <taxon>Bacteria</taxon>
        <taxon>Pseudomonadati</taxon>
        <taxon>Pseudomonadota</taxon>
        <taxon>Gammaproteobacteria</taxon>
        <taxon>Oceanospirillales</taxon>
        <taxon>Oceanospirillaceae</taxon>
        <taxon>Motiliproteus</taxon>
    </lineage>
</organism>
<evidence type="ECO:0000256" key="1">
    <source>
        <dbReference type="ARBA" id="ARBA00001946"/>
    </source>
</evidence>
<dbReference type="PROSITE" id="PS50883">
    <property type="entry name" value="EAL"/>
    <property type="match status" value="1"/>
</dbReference>
<dbReference type="InterPro" id="IPR001633">
    <property type="entry name" value="EAL_dom"/>
</dbReference>
<dbReference type="PROSITE" id="PS50113">
    <property type="entry name" value="PAC"/>
    <property type="match status" value="2"/>
</dbReference>
<dbReference type="SMART" id="SM00052">
    <property type="entry name" value="EAL"/>
    <property type="match status" value="1"/>
</dbReference>
<dbReference type="SMART" id="SM00267">
    <property type="entry name" value="GGDEF"/>
    <property type="match status" value="1"/>
</dbReference>
<dbReference type="NCBIfam" id="TIGR00254">
    <property type="entry name" value="GGDEF"/>
    <property type="match status" value="1"/>
</dbReference>
<dbReference type="InterPro" id="IPR000160">
    <property type="entry name" value="GGDEF_dom"/>
</dbReference>
<dbReference type="Pfam" id="PF00563">
    <property type="entry name" value="EAL"/>
    <property type="match status" value="1"/>
</dbReference>
<dbReference type="PANTHER" id="PTHR44757">
    <property type="entry name" value="DIGUANYLATE CYCLASE DGCP"/>
    <property type="match status" value="1"/>
</dbReference>
<dbReference type="PROSITE" id="PS50887">
    <property type="entry name" value="GGDEF"/>
    <property type="match status" value="1"/>
</dbReference>
<dbReference type="Pfam" id="PF00990">
    <property type="entry name" value="GGDEF"/>
    <property type="match status" value="1"/>
</dbReference>
<dbReference type="Gene3D" id="3.30.70.270">
    <property type="match status" value="1"/>
</dbReference>
<dbReference type="InterPro" id="IPR029787">
    <property type="entry name" value="Nucleotide_cyclase"/>
</dbReference>
<dbReference type="SMART" id="SM00086">
    <property type="entry name" value="PAC"/>
    <property type="match status" value="2"/>
</dbReference>
<keyword evidence="8" id="KW-1185">Reference proteome</keyword>
<feature type="domain" description="PAC" evidence="4">
    <location>
        <begin position="416"/>
        <end position="468"/>
    </location>
</feature>
<dbReference type="SMART" id="SM00091">
    <property type="entry name" value="PAS"/>
    <property type="match status" value="3"/>
</dbReference>
<keyword evidence="2" id="KW-0175">Coiled coil</keyword>
<feature type="domain" description="PAS" evidence="3">
    <location>
        <begin position="340"/>
        <end position="412"/>
    </location>
</feature>
<dbReference type="Pfam" id="PF13185">
    <property type="entry name" value="GAF_2"/>
    <property type="match status" value="1"/>
</dbReference>
<dbReference type="AlphaFoldDB" id="A0A369W8C9"/>
<dbReference type="SUPFAM" id="SSF55073">
    <property type="entry name" value="Nucleotide cyclase"/>
    <property type="match status" value="1"/>
</dbReference>
<feature type="domain" description="EAL" evidence="5">
    <location>
        <begin position="806"/>
        <end position="1057"/>
    </location>
</feature>
<evidence type="ECO:0000259" key="4">
    <source>
        <dbReference type="PROSITE" id="PS50113"/>
    </source>
</evidence>
<gene>
    <name evidence="7" type="ORF">DV711_16415</name>
</gene>
<dbReference type="CDD" id="cd00130">
    <property type="entry name" value="PAS"/>
    <property type="match status" value="2"/>
</dbReference>
<dbReference type="SUPFAM" id="SSF55785">
    <property type="entry name" value="PYP-like sensor domain (PAS domain)"/>
    <property type="match status" value="3"/>
</dbReference>
<comment type="cofactor">
    <cofactor evidence="1">
        <name>Mg(2+)</name>
        <dbReference type="ChEBI" id="CHEBI:18420"/>
    </cofactor>
</comment>
<dbReference type="RefSeq" id="WP_114696826.1">
    <property type="nucleotide sequence ID" value="NZ_QQOH01000005.1"/>
</dbReference>
<dbReference type="InterPro" id="IPR000700">
    <property type="entry name" value="PAS-assoc_C"/>
</dbReference>
<dbReference type="PROSITE" id="PS50112">
    <property type="entry name" value="PAS"/>
    <property type="match status" value="1"/>
</dbReference>
<proteinExistence type="predicted"/>
<dbReference type="Gene3D" id="2.10.70.100">
    <property type="match status" value="1"/>
</dbReference>
<dbReference type="InterPro" id="IPR043128">
    <property type="entry name" value="Rev_trsase/Diguanyl_cyclase"/>
</dbReference>
<comment type="caution">
    <text evidence="7">The sequence shown here is derived from an EMBL/GenBank/DDBJ whole genome shotgun (WGS) entry which is preliminary data.</text>
</comment>
<feature type="domain" description="GGDEF" evidence="6">
    <location>
        <begin position="664"/>
        <end position="797"/>
    </location>
</feature>
<dbReference type="PANTHER" id="PTHR44757:SF2">
    <property type="entry name" value="BIOFILM ARCHITECTURE MAINTENANCE PROTEIN MBAA"/>
    <property type="match status" value="1"/>
</dbReference>
<feature type="coiled-coil region" evidence="2">
    <location>
        <begin position="305"/>
        <end position="336"/>
    </location>
</feature>
<evidence type="ECO:0000256" key="2">
    <source>
        <dbReference type="SAM" id="Coils"/>
    </source>
</evidence>
<reference evidence="7 8" key="1">
    <citation type="submission" date="2018-07" db="EMBL/GenBank/DDBJ databases">
        <title>Motiliproteus coralliicola sp. nov., a bacterium isolated from Coral.</title>
        <authorList>
            <person name="Wang G."/>
        </authorList>
    </citation>
    <scope>NUCLEOTIDE SEQUENCE [LARGE SCALE GENOMIC DNA]</scope>
    <source>
        <strain evidence="7 8">C34</strain>
    </source>
</reference>
<evidence type="ECO:0000313" key="7">
    <source>
        <dbReference type="EMBL" id="RDE18250.1"/>
    </source>
</evidence>
<feature type="domain" description="PAC" evidence="4">
    <location>
        <begin position="261"/>
        <end position="314"/>
    </location>
</feature>
<evidence type="ECO:0000259" key="5">
    <source>
        <dbReference type="PROSITE" id="PS50883"/>
    </source>
</evidence>
<dbReference type="Pfam" id="PF08447">
    <property type="entry name" value="PAS_3"/>
    <property type="match status" value="2"/>
</dbReference>
<dbReference type="Pfam" id="PF08448">
    <property type="entry name" value="PAS_4"/>
    <property type="match status" value="1"/>
</dbReference>
<dbReference type="Gene3D" id="3.30.450.20">
    <property type="entry name" value="PAS domain"/>
    <property type="match status" value="3"/>
</dbReference>
<evidence type="ECO:0000259" key="3">
    <source>
        <dbReference type="PROSITE" id="PS50112"/>
    </source>
</evidence>
<dbReference type="InterPro" id="IPR013656">
    <property type="entry name" value="PAS_4"/>
</dbReference>
<dbReference type="InterPro" id="IPR029016">
    <property type="entry name" value="GAF-like_dom_sf"/>
</dbReference>
<dbReference type="OrthoDB" id="9816034at2"/>
<dbReference type="SUPFAM" id="SSF141868">
    <property type="entry name" value="EAL domain-like"/>
    <property type="match status" value="1"/>
</dbReference>
<dbReference type="InterPro" id="IPR003018">
    <property type="entry name" value="GAF"/>
</dbReference>
<dbReference type="CDD" id="cd01948">
    <property type="entry name" value="EAL"/>
    <property type="match status" value="1"/>
</dbReference>
<sequence length="1057" mass="119849">MSQAKLTCPFCHQAESQVQTVEEHRYQVSCQHCQATSPAVDSEDLALQLWNRFHQEVSLSKLVVNESPDIIMVKDWDGQFLLGNPALAQHYNTTPEQLIGRDDGHFNSNRAQVDFYLENVREVIRSGKSQQVEETSTDSVTGEIKHYLSVKKPFLGPSGEPQLLIIAKDVTELKDAYHELQERENRYSYAMNIAGEGIWDWDIGNNTVTHNMRWCQILGLDNSALQHPVEDFVGLLHPDDRPSVMAALDKMLADPTGNETYAHEHRMVRADGETLWILDRGEIVERDEQGKPVRVVGAIRDITESKQFELRLKQTQQELSRLNMRLQNTVKEQTDQLFRNEERFALAMRSANDGLWDWDLSTDQVYYSPRWKSMLGYNADELDPTFDTWSSLVHPEDMAQVRKKAAHYVTGKLDSFEVEMRMRHKDGNYLFIRSRAFKLIDAEGRATRLIGTHVDITDKKRSEIFDKQTTKILEMIAKGESASEIYDQIALLYESRHPGMRCSMLELEGDTLLHGGAPSLPQVYCEAVNGLKNGPEVGSCGTSTYTGKRVIVEDIHTDPKWAELKQYALPHGLRSCWSEPIKNSSGLVLGAFGMYYNHAATPNEEELNDLQSAARLAGIIMEREHNHKRMRELAYRDALTGLASRDYFHLSLEEQLQRSEHGQHRFSLLYLDLDNFKTVNDSLGHDVGDQLLQEIGRRLKQACCETDFIARLGGDEFCIILHDIVDDYYSAKVAERCLSFIAEPYLLKGREIIPSCSIGIAHFPADGDNLQALIKAADTALYEAKDQGKSRYAFYKTELTDKAEYQLQLELYLRESIQQQQLSLIYQPKMDIQTGHLVGVEALLRWQHPQLGEVAPSDFIRVAENIGMIKSLTEWVIQTVCNQLASWKQQGLAPIQAAINVHPNHFLDQDLISSLESSLNDTGISPAELELEVTETVVQTNIENLSAFQRLKALGISLAIDDFGSGYSSFASLKHMNIDVLKIDKHFIDDILNDRKAQLLVGSMIEMGHNLGYKIVAEGIETPEQHELLKELNCDLGQGYLFSEPVVASEISRLFSR</sequence>
<dbReference type="GO" id="GO:0003824">
    <property type="term" value="F:catalytic activity"/>
    <property type="evidence" value="ECO:0007669"/>
    <property type="project" value="UniProtKB-ARBA"/>
</dbReference>
<dbReference type="NCBIfam" id="TIGR00229">
    <property type="entry name" value="sensory_box"/>
    <property type="match status" value="3"/>
</dbReference>
<protein>
    <submittedName>
        <fullName evidence="7">EAL domain-containing protein</fullName>
    </submittedName>
</protein>
<dbReference type="Proteomes" id="UP000253769">
    <property type="component" value="Unassembled WGS sequence"/>
</dbReference>
<dbReference type="InterPro" id="IPR035919">
    <property type="entry name" value="EAL_sf"/>
</dbReference>
<evidence type="ECO:0000313" key="8">
    <source>
        <dbReference type="Proteomes" id="UP000253769"/>
    </source>
</evidence>
<accession>A0A369W8C9</accession>